<feature type="non-terminal residue" evidence="1">
    <location>
        <position position="1"/>
    </location>
</feature>
<dbReference type="InterPro" id="IPR011009">
    <property type="entry name" value="Kinase-like_dom_sf"/>
</dbReference>
<comment type="caution">
    <text evidence="1">The sequence shown here is derived from an EMBL/GenBank/DDBJ whole genome shotgun (WGS) entry which is preliminary data.</text>
</comment>
<dbReference type="OrthoDB" id="9948461at2759"/>
<evidence type="ECO:0008006" key="3">
    <source>
        <dbReference type="Google" id="ProtNLM"/>
    </source>
</evidence>
<sequence length="54" mass="6248">IRRVVTEQPPQLPNNYPENMKNLIKRMLEKDPIRRITAEAILAVPEVAANILRN</sequence>
<name>A0A5J4WCK2_9EUKA</name>
<evidence type="ECO:0000313" key="1">
    <source>
        <dbReference type="EMBL" id="KAA6392396.1"/>
    </source>
</evidence>
<dbReference type="Gene3D" id="1.10.510.10">
    <property type="entry name" value="Transferase(Phosphotransferase) domain 1"/>
    <property type="match status" value="1"/>
</dbReference>
<gene>
    <name evidence="1" type="ORF">EZS28_012080</name>
</gene>
<protein>
    <recommendedName>
        <fullName evidence="3">Protein kinase domain-containing protein</fullName>
    </recommendedName>
</protein>
<reference evidence="1 2" key="1">
    <citation type="submission" date="2019-03" db="EMBL/GenBank/DDBJ databases">
        <title>Single cell metagenomics reveals metabolic interactions within the superorganism composed of flagellate Streblomastix strix and complex community of Bacteroidetes bacteria on its surface.</title>
        <authorList>
            <person name="Treitli S.C."/>
            <person name="Kolisko M."/>
            <person name="Husnik F."/>
            <person name="Keeling P."/>
            <person name="Hampl V."/>
        </authorList>
    </citation>
    <scope>NUCLEOTIDE SEQUENCE [LARGE SCALE GENOMIC DNA]</scope>
    <source>
        <strain evidence="1">ST1C</strain>
    </source>
</reference>
<dbReference type="Proteomes" id="UP000324800">
    <property type="component" value="Unassembled WGS sequence"/>
</dbReference>
<dbReference type="SUPFAM" id="SSF56112">
    <property type="entry name" value="Protein kinase-like (PK-like)"/>
    <property type="match status" value="1"/>
</dbReference>
<evidence type="ECO:0000313" key="2">
    <source>
        <dbReference type="Proteomes" id="UP000324800"/>
    </source>
</evidence>
<accession>A0A5J4WCK2</accession>
<proteinExistence type="predicted"/>
<dbReference type="AlphaFoldDB" id="A0A5J4WCK2"/>
<organism evidence="1 2">
    <name type="scientific">Streblomastix strix</name>
    <dbReference type="NCBI Taxonomy" id="222440"/>
    <lineage>
        <taxon>Eukaryota</taxon>
        <taxon>Metamonada</taxon>
        <taxon>Preaxostyla</taxon>
        <taxon>Oxymonadida</taxon>
        <taxon>Streblomastigidae</taxon>
        <taxon>Streblomastix</taxon>
    </lineage>
</organism>
<dbReference type="EMBL" id="SNRW01002554">
    <property type="protein sequence ID" value="KAA6392396.1"/>
    <property type="molecule type" value="Genomic_DNA"/>
</dbReference>